<proteinExistence type="predicted"/>
<evidence type="ECO:0000256" key="1">
    <source>
        <dbReference type="SAM" id="MobiDB-lite"/>
    </source>
</evidence>
<dbReference type="EMBL" id="UINC01118373">
    <property type="protein sequence ID" value="SVC91449.1"/>
    <property type="molecule type" value="Genomic_DNA"/>
</dbReference>
<reference evidence="2" key="1">
    <citation type="submission" date="2018-05" db="EMBL/GenBank/DDBJ databases">
        <authorList>
            <person name="Lanie J.A."/>
            <person name="Ng W.-L."/>
            <person name="Kazmierczak K.M."/>
            <person name="Andrzejewski T.M."/>
            <person name="Davidsen T.M."/>
            <person name="Wayne K.J."/>
            <person name="Tettelin H."/>
            <person name="Glass J.I."/>
            <person name="Rusch D."/>
            <person name="Podicherti R."/>
            <person name="Tsui H.-C.T."/>
            <person name="Winkler M.E."/>
        </authorList>
    </citation>
    <scope>NUCLEOTIDE SEQUENCE</scope>
</reference>
<sequence length="64" mass="7568">MSNDVHLHFSGKTPIEKQHAHEHDTLQILQRLASDGRRDEFFKLLETIQHEDKRKDIIQMCGMI</sequence>
<organism evidence="2">
    <name type="scientific">marine metagenome</name>
    <dbReference type="NCBI Taxonomy" id="408172"/>
    <lineage>
        <taxon>unclassified sequences</taxon>
        <taxon>metagenomes</taxon>
        <taxon>ecological metagenomes</taxon>
    </lineage>
</organism>
<protein>
    <submittedName>
        <fullName evidence="2">Uncharacterized protein</fullName>
    </submittedName>
</protein>
<accession>A0A382R127</accession>
<evidence type="ECO:0000313" key="2">
    <source>
        <dbReference type="EMBL" id="SVC91449.1"/>
    </source>
</evidence>
<gene>
    <name evidence="2" type="ORF">METZ01_LOCUS344303</name>
</gene>
<dbReference type="AlphaFoldDB" id="A0A382R127"/>
<feature type="region of interest" description="Disordered" evidence="1">
    <location>
        <begin position="1"/>
        <end position="20"/>
    </location>
</feature>
<name>A0A382R127_9ZZZZ</name>